<comment type="caution">
    <text evidence="3">The sequence shown here is derived from an EMBL/GenBank/DDBJ whole genome shotgun (WGS) entry which is preliminary data.</text>
</comment>
<feature type="region of interest" description="Disordered" evidence="1">
    <location>
        <begin position="1"/>
        <end position="38"/>
    </location>
</feature>
<keyword evidence="5" id="KW-1185">Reference proteome</keyword>
<dbReference type="STRING" id="1801.BRW64_12745"/>
<evidence type="ECO:0000256" key="1">
    <source>
        <dbReference type="SAM" id="MobiDB-lite"/>
    </source>
</evidence>
<name>A0A1Q4HD15_9MYCO</name>
<organism evidence="3 5">
    <name type="scientific">Mycolicibacterium diernhoferi</name>
    <dbReference type="NCBI Taxonomy" id="1801"/>
    <lineage>
        <taxon>Bacteria</taxon>
        <taxon>Bacillati</taxon>
        <taxon>Actinomycetota</taxon>
        <taxon>Actinomycetes</taxon>
        <taxon>Mycobacteriales</taxon>
        <taxon>Mycobacteriaceae</taxon>
        <taxon>Mycolicibacterium</taxon>
    </lineage>
</organism>
<gene>
    <name evidence="2" type="ORF">BV510_04215</name>
    <name evidence="3" type="ORF">CRI78_19100</name>
</gene>
<accession>A0A1Q4HD15</accession>
<evidence type="ECO:0000313" key="2">
    <source>
        <dbReference type="EMBL" id="OPE55603.1"/>
    </source>
</evidence>
<evidence type="ECO:0000313" key="3">
    <source>
        <dbReference type="EMBL" id="PEG52917.1"/>
    </source>
</evidence>
<feature type="region of interest" description="Disordered" evidence="1">
    <location>
        <begin position="55"/>
        <end position="89"/>
    </location>
</feature>
<dbReference type="Proteomes" id="UP000220340">
    <property type="component" value="Unassembled WGS sequence"/>
</dbReference>
<reference evidence="2 4" key="1">
    <citation type="submission" date="2016-09" db="EMBL/GenBank/DDBJ databases">
        <title>genome sequences of unsequenced Mycobacteria.</title>
        <authorList>
            <person name="Greninger A.L."/>
            <person name="Jerome K.R."/>
            <person name="Mcnair B."/>
            <person name="Wallis C."/>
            <person name="Fang F."/>
        </authorList>
    </citation>
    <scope>NUCLEOTIDE SEQUENCE [LARGE SCALE GENOMIC DNA]</scope>
    <source>
        <strain evidence="2 4">BM1</strain>
    </source>
</reference>
<dbReference type="AlphaFoldDB" id="A0A1Q4HD15"/>
<dbReference type="EMBL" id="MIJD01000025">
    <property type="protein sequence ID" value="OPE55603.1"/>
    <property type="molecule type" value="Genomic_DNA"/>
</dbReference>
<proteinExistence type="predicted"/>
<reference evidence="3 5" key="2">
    <citation type="submission" date="2017-10" db="EMBL/GenBank/DDBJ databases">
        <title>The new phylogeny of genus Mycobacterium.</title>
        <authorList>
            <person name="Tortoli E."/>
            <person name="Trovato A."/>
            <person name="Cirillo D.M."/>
        </authorList>
    </citation>
    <scope>NUCLEOTIDE SEQUENCE [LARGE SCALE GENOMIC DNA]</scope>
    <source>
        <strain evidence="3 5">IP141170001</strain>
    </source>
</reference>
<feature type="compositionally biased region" description="Basic and acidic residues" evidence="1">
    <location>
        <begin position="58"/>
        <end position="67"/>
    </location>
</feature>
<protein>
    <submittedName>
        <fullName evidence="3">Uncharacterized protein</fullName>
    </submittedName>
</protein>
<dbReference type="EMBL" id="PDCR01000025">
    <property type="protein sequence ID" value="PEG52917.1"/>
    <property type="molecule type" value="Genomic_DNA"/>
</dbReference>
<evidence type="ECO:0000313" key="5">
    <source>
        <dbReference type="Proteomes" id="UP000220340"/>
    </source>
</evidence>
<evidence type="ECO:0000313" key="4">
    <source>
        <dbReference type="Proteomes" id="UP000191039"/>
    </source>
</evidence>
<sequence>MLALMSTRSVSRDEAQIPRVDPQRQPGPGGFGHDGECHLGARIATSPAREFATEPLVEQDRAEGEQHRGHRTRVLYGGAGRSGTVALRH</sequence>
<dbReference type="Proteomes" id="UP000191039">
    <property type="component" value="Unassembled WGS sequence"/>
</dbReference>